<sequence>MDGSSSLLTCRKAGTGVLWIDLGWAMVGLIYTLSFPKLTPFIFVHAGNPQP</sequence>
<reference evidence="3" key="1">
    <citation type="submission" date="2014-09" db="EMBL/GenBank/DDBJ databases">
        <authorList>
            <person name="Mudge J."/>
            <person name="Ramaraj T."/>
            <person name="Lindquist I.E."/>
            <person name="Bharti A.K."/>
            <person name="Sundararajan A."/>
            <person name="Cameron C.T."/>
            <person name="Woodward J.E."/>
            <person name="May G.D."/>
            <person name="Brubaker C."/>
            <person name="Broadhvest J."/>
            <person name="Wilkins T.A."/>
        </authorList>
    </citation>
    <scope>NUCLEOTIDE SEQUENCE</scope>
    <source>
        <strain evidence="3">cv. AKA8401</strain>
    </source>
</reference>
<evidence type="ECO:0000313" key="2">
    <source>
        <dbReference type="EMBL" id="KHF99146.1"/>
    </source>
</evidence>
<accession>A0A0B0MFI0</accession>
<keyword evidence="3" id="KW-1185">Reference proteome</keyword>
<name>A0A0B0MFI0_GOSAR</name>
<keyword evidence="1" id="KW-0472">Membrane</keyword>
<gene>
    <name evidence="2" type="ORF">F383_38242</name>
</gene>
<dbReference type="AlphaFoldDB" id="A0A0B0MFI0"/>
<organism evidence="2 3">
    <name type="scientific">Gossypium arboreum</name>
    <name type="common">Tree cotton</name>
    <name type="synonym">Gossypium nanking</name>
    <dbReference type="NCBI Taxonomy" id="29729"/>
    <lineage>
        <taxon>Eukaryota</taxon>
        <taxon>Viridiplantae</taxon>
        <taxon>Streptophyta</taxon>
        <taxon>Embryophyta</taxon>
        <taxon>Tracheophyta</taxon>
        <taxon>Spermatophyta</taxon>
        <taxon>Magnoliopsida</taxon>
        <taxon>eudicotyledons</taxon>
        <taxon>Gunneridae</taxon>
        <taxon>Pentapetalae</taxon>
        <taxon>rosids</taxon>
        <taxon>malvids</taxon>
        <taxon>Malvales</taxon>
        <taxon>Malvaceae</taxon>
        <taxon>Malvoideae</taxon>
        <taxon>Gossypium</taxon>
    </lineage>
</organism>
<keyword evidence="1" id="KW-0812">Transmembrane</keyword>
<dbReference type="EMBL" id="JRRC01066417">
    <property type="protein sequence ID" value="KHF99146.1"/>
    <property type="molecule type" value="Genomic_DNA"/>
</dbReference>
<protein>
    <submittedName>
        <fullName evidence="2">Uncharacterized protein</fullName>
    </submittedName>
</protein>
<proteinExistence type="predicted"/>
<comment type="caution">
    <text evidence="2">The sequence shown here is derived from an EMBL/GenBank/DDBJ whole genome shotgun (WGS) entry which is preliminary data.</text>
</comment>
<dbReference type="Proteomes" id="UP000032142">
    <property type="component" value="Unassembled WGS sequence"/>
</dbReference>
<evidence type="ECO:0000313" key="3">
    <source>
        <dbReference type="Proteomes" id="UP000032142"/>
    </source>
</evidence>
<evidence type="ECO:0000256" key="1">
    <source>
        <dbReference type="SAM" id="Phobius"/>
    </source>
</evidence>
<feature type="transmembrane region" description="Helical" evidence="1">
    <location>
        <begin position="16"/>
        <end position="33"/>
    </location>
</feature>
<keyword evidence="1" id="KW-1133">Transmembrane helix</keyword>